<dbReference type="AlphaFoldDB" id="A0AB39VNC5"/>
<organism evidence="1">
    <name type="scientific">Rouxiella sp. WC2420</name>
    <dbReference type="NCBI Taxonomy" id="3234145"/>
    <lineage>
        <taxon>Bacteria</taxon>
        <taxon>Pseudomonadati</taxon>
        <taxon>Pseudomonadota</taxon>
        <taxon>Gammaproteobacteria</taxon>
        <taxon>Enterobacterales</taxon>
        <taxon>Yersiniaceae</taxon>
        <taxon>Rouxiella</taxon>
    </lineage>
</organism>
<dbReference type="PANTHER" id="PTHR38785:SF1">
    <property type="entry name" value="HOMOLOG OF VIRK"/>
    <property type="match status" value="1"/>
</dbReference>
<dbReference type="EMBL" id="CP165628">
    <property type="protein sequence ID" value="XDU71350.1"/>
    <property type="molecule type" value="Genomic_DNA"/>
</dbReference>
<protein>
    <submittedName>
        <fullName evidence="1">VirK/YbjX family protein</fullName>
    </submittedName>
</protein>
<evidence type="ECO:0000313" key="1">
    <source>
        <dbReference type="EMBL" id="XDU71350.1"/>
    </source>
</evidence>
<reference evidence="1" key="1">
    <citation type="submission" date="2024-07" db="EMBL/GenBank/DDBJ databases">
        <authorList>
            <person name="Biller S.J."/>
        </authorList>
    </citation>
    <scope>NUCLEOTIDE SEQUENCE</scope>
    <source>
        <strain evidence="1">WC2420</strain>
    </source>
</reference>
<sequence length="314" mass="36171">MSILSYPASGAKPQSGLALISSLVTGKNKPGRMWQKPAYRLKFMIRSLMFPKATLKVMNELASNPMRNEILHAQPTLPCKVHRTYLAVNMLREQHASGLCDHYRFIRERMPLAMQLGHLEREHFKLASFLGKDEATYSISMNSSLHLDKEGEITLRFLDENDEPLANVTFALINFQGLSTLFIGAIQGPSQNIDHTRIQQATKACHGLFPKRVLMEAVLLFAEKMNMQQVFAVGNQTHIYANPRYSKRKKSIFADYDSFWETLGAHQHPNGYFHFPAQVKHRSLDDIASKKRAEYRRRYQLLDEMETQIRNRFN</sequence>
<dbReference type="GO" id="GO:0006974">
    <property type="term" value="P:DNA damage response"/>
    <property type="evidence" value="ECO:0007669"/>
    <property type="project" value="TreeGrafter"/>
</dbReference>
<proteinExistence type="predicted"/>
<dbReference type="Pfam" id="PF04393">
    <property type="entry name" value="DUF535"/>
    <property type="match status" value="1"/>
</dbReference>
<dbReference type="InterPro" id="IPR007488">
    <property type="entry name" value="DUF535"/>
</dbReference>
<dbReference type="PANTHER" id="PTHR38785">
    <property type="entry name" value="HOMOLOG OF VIRK"/>
    <property type="match status" value="1"/>
</dbReference>
<dbReference type="RefSeq" id="WP_369788632.1">
    <property type="nucleotide sequence ID" value="NZ_CP165628.1"/>
</dbReference>
<gene>
    <name evidence="1" type="ORF">AB3G37_17600</name>
</gene>
<accession>A0AB39VNC5</accession>
<name>A0AB39VNC5_9GAMM</name>